<dbReference type="EMBL" id="NBYY01000001">
    <property type="protein sequence ID" value="PCS24284.1"/>
    <property type="molecule type" value="Genomic_DNA"/>
</dbReference>
<comment type="catalytic activity">
    <reaction evidence="2">
        <text>2 GTP = 3',3'-c-di-GMP + 2 diphosphate</text>
        <dbReference type="Rhea" id="RHEA:24898"/>
        <dbReference type="ChEBI" id="CHEBI:33019"/>
        <dbReference type="ChEBI" id="CHEBI:37565"/>
        <dbReference type="ChEBI" id="CHEBI:58805"/>
        <dbReference type="EC" id="2.7.7.65"/>
    </reaction>
</comment>
<organism evidence="4 5">
    <name type="scientific">Candidatus Enterovibrio escicola</name>
    <dbReference type="NCBI Taxonomy" id="1927127"/>
    <lineage>
        <taxon>Bacteria</taxon>
        <taxon>Pseudomonadati</taxon>
        <taxon>Pseudomonadota</taxon>
        <taxon>Gammaproteobacteria</taxon>
        <taxon>Vibrionales</taxon>
        <taxon>Vibrionaceae</taxon>
        <taxon>Enterovibrio</taxon>
    </lineage>
</organism>
<sequence>MTITSIDVLDSVVDITAQTESDTISESLITTILQLTPTKQVLVLDYNPEAIPEFMVVTCSDLFLYDKEKKSIEHVLRNCVFKGESVVEFSPNDKQSLLAVPISYGEKNDIHAVVLCKSDLLKGVEVQLIEGLTKIYENYQKIISSSERDGLTGLYNRKMLTTKIDLLLDRFLIQGTNLTNNPTQYHWVCIFDIDNFKLINDSLGHVFGDEVILLITALMRKHFIDEDILFRYGGDEFVVILHPQSREEMESIVRTFIRAVKERDYGQAKEVSVSMGVAAISDQELNAITVLGFADQALYRAKQDGSNRLAFYEDLVLSGELKALQPEDDVEFF</sequence>
<dbReference type="GO" id="GO:1902201">
    <property type="term" value="P:negative regulation of bacterial-type flagellum-dependent cell motility"/>
    <property type="evidence" value="ECO:0007669"/>
    <property type="project" value="TreeGrafter"/>
</dbReference>
<keyword evidence="5" id="KW-1185">Reference proteome</keyword>
<dbReference type="Proteomes" id="UP000219020">
    <property type="component" value="Unassembled WGS sequence"/>
</dbReference>
<dbReference type="InterPro" id="IPR050469">
    <property type="entry name" value="Diguanylate_Cyclase"/>
</dbReference>
<dbReference type="GO" id="GO:0052621">
    <property type="term" value="F:diguanylate cyclase activity"/>
    <property type="evidence" value="ECO:0007669"/>
    <property type="project" value="UniProtKB-EC"/>
</dbReference>
<evidence type="ECO:0000313" key="5">
    <source>
        <dbReference type="Proteomes" id="UP000219020"/>
    </source>
</evidence>
<dbReference type="PANTHER" id="PTHR45138">
    <property type="entry name" value="REGULATORY COMPONENTS OF SENSORY TRANSDUCTION SYSTEM"/>
    <property type="match status" value="1"/>
</dbReference>
<evidence type="ECO:0000256" key="1">
    <source>
        <dbReference type="ARBA" id="ARBA00012528"/>
    </source>
</evidence>
<dbReference type="InterPro" id="IPR029787">
    <property type="entry name" value="Nucleotide_cyclase"/>
</dbReference>
<dbReference type="RefSeq" id="WP_097355594.1">
    <property type="nucleotide sequence ID" value="NZ_CAWPEH010000012.1"/>
</dbReference>
<gene>
    <name evidence="4" type="ORF">BTN49_0004</name>
</gene>
<name>A0A2A5T806_9GAMM</name>
<comment type="caution">
    <text evidence="4">The sequence shown here is derived from an EMBL/GenBank/DDBJ whole genome shotgun (WGS) entry which is preliminary data.</text>
</comment>
<evidence type="ECO:0000259" key="3">
    <source>
        <dbReference type="PROSITE" id="PS50887"/>
    </source>
</evidence>
<reference evidence="5" key="1">
    <citation type="submission" date="2017-04" db="EMBL/GenBank/DDBJ databases">
        <title>Genome evolution of the luminous symbionts of deep sea anglerfish.</title>
        <authorList>
            <person name="Hendry T.A."/>
        </authorList>
    </citation>
    <scope>NUCLEOTIDE SEQUENCE [LARGE SCALE GENOMIC DNA]</scope>
</reference>
<dbReference type="SMART" id="SM00267">
    <property type="entry name" value="GGDEF"/>
    <property type="match status" value="1"/>
</dbReference>
<feature type="domain" description="GGDEF" evidence="3">
    <location>
        <begin position="184"/>
        <end position="314"/>
    </location>
</feature>
<dbReference type="CDD" id="cd01949">
    <property type="entry name" value="GGDEF"/>
    <property type="match status" value="1"/>
</dbReference>
<protein>
    <recommendedName>
        <fullName evidence="1">diguanylate cyclase</fullName>
        <ecNumber evidence="1">2.7.7.65</ecNumber>
    </recommendedName>
</protein>
<dbReference type="PANTHER" id="PTHR45138:SF9">
    <property type="entry name" value="DIGUANYLATE CYCLASE DGCM-RELATED"/>
    <property type="match status" value="1"/>
</dbReference>
<evidence type="ECO:0000256" key="2">
    <source>
        <dbReference type="ARBA" id="ARBA00034247"/>
    </source>
</evidence>
<dbReference type="EC" id="2.7.7.65" evidence="1"/>
<proteinExistence type="predicted"/>
<dbReference type="SUPFAM" id="SSF55073">
    <property type="entry name" value="Nucleotide cyclase"/>
    <property type="match status" value="1"/>
</dbReference>
<dbReference type="AlphaFoldDB" id="A0A2A5T806"/>
<dbReference type="GO" id="GO:0043709">
    <property type="term" value="P:cell adhesion involved in single-species biofilm formation"/>
    <property type="evidence" value="ECO:0007669"/>
    <property type="project" value="TreeGrafter"/>
</dbReference>
<dbReference type="Pfam" id="PF00990">
    <property type="entry name" value="GGDEF"/>
    <property type="match status" value="1"/>
</dbReference>
<dbReference type="InterPro" id="IPR000160">
    <property type="entry name" value="GGDEF_dom"/>
</dbReference>
<dbReference type="OrthoDB" id="9812260at2"/>
<dbReference type="PROSITE" id="PS50887">
    <property type="entry name" value="GGDEF"/>
    <property type="match status" value="1"/>
</dbReference>
<dbReference type="Gene3D" id="3.30.70.270">
    <property type="match status" value="1"/>
</dbReference>
<dbReference type="GO" id="GO:0005886">
    <property type="term" value="C:plasma membrane"/>
    <property type="evidence" value="ECO:0007669"/>
    <property type="project" value="TreeGrafter"/>
</dbReference>
<evidence type="ECO:0000313" key="4">
    <source>
        <dbReference type="EMBL" id="PCS24284.1"/>
    </source>
</evidence>
<dbReference type="NCBIfam" id="TIGR00254">
    <property type="entry name" value="GGDEF"/>
    <property type="match status" value="1"/>
</dbReference>
<dbReference type="InterPro" id="IPR043128">
    <property type="entry name" value="Rev_trsase/Diguanyl_cyclase"/>
</dbReference>
<accession>A0A2A5T806</accession>